<keyword evidence="5" id="KW-1185">Reference proteome</keyword>
<name>A0ABQ5HIX6_9ASTR</name>
<evidence type="ECO:0000313" key="4">
    <source>
        <dbReference type="EMBL" id="GJT87207.1"/>
    </source>
</evidence>
<sequence>MDSSSHMVFVAGSSNNSRSSSTAQGKSWKPCFNFVKGNYQFGDSCRYVHDANACVPNATGSLSPTAPTGPSAPLEFPMPAQVPLHYTARPVQSVPAHASLTSGFSVMGLAQTPQSVPNTAIPNPGQAIVLPHAFAARTLQDPSASAWNMDTSATSHLNNSITSLSTVLNSFFLLRISQSDEFSFDVIAPGISILSCFLLPSRMLSLEASHSLSCLSAWCEIHAFQCDHDGEFNNCKLHDLFNTHGISVTRDSSRMFLSQKKYAVEILERAGMVNCNPNQNPIDRVKDPIFPNLIYSPPLLQAWLLIQMQIGLAVLLLDDRLQGVSNAVAETCWLWNLLRELHTPLSSATLVYFDNISFVYMSSNLVQH</sequence>
<keyword evidence="1" id="KW-0479">Metal-binding</keyword>
<evidence type="ECO:0000259" key="3">
    <source>
        <dbReference type="PROSITE" id="PS50103"/>
    </source>
</evidence>
<reference evidence="4" key="2">
    <citation type="submission" date="2022-01" db="EMBL/GenBank/DDBJ databases">
        <authorList>
            <person name="Yamashiro T."/>
            <person name="Shiraishi A."/>
            <person name="Satake H."/>
            <person name="Nakayama K."/>
        </authorList>
    </citation>
    <scope>NUCLEOTIDE SEQUENCE</scope>
</reference>
<gene>
    <name evidence="4" type="ORF">Tco_1068924</name>
</gene>
<dbReference type="Proteomes" id="UP001151760">
    <property type="component" value="Unassembled WGS sequence"/>
</dbReference>
<protein>
    <submittedName>
        <fullName evidence="4">Ribonuclease H-like domain-containing protein</fullName>
    </submittedName>
</protein>
<evidence type="ECO:0000256" key="2">
    <source>
        <dbReference type="SAM" id="MobiDB-lite"/>
    </source>
</evidence>
<evidence type="ECO:0000256" key="1">
    <source>
        <dbReference type="PROSITE-ProRule" id="PRU00723"/>
    </source>
</evidence>
<dbReference type="EMBL" id="BQNB010019618">
    <property type="protein sequence ID" value="GJT87207.1"/>
    <property type="molecule type" value="Genomic_DNA"/>
</dbReference>
<dbReference type="PROSITE" id="PS50103">
    <property type="entry name" value="ZF_C3H1"/>
    <property type="match status" value="1"/>
</dbReference>
<feature type="region of interest" description="Disordered" evidence="2">
    <location>
        <begin position="1"/>
        <end position="26"/>
    </location>
</feature>
<organism evidence="4 5">
    <name type="scientific">Tanacetum coccineum</name>
    <dbReference type="NCBI Taxonomy" id="301880"/>
    <lineage>
        <taxon>Eukaryota</taxon>
        <taxon>Viridiplantae</taxon>
        <taxon>Streptophyta</taxon>
        <taxon>Embryophyta</taxon>
        <taxon>Tracheophyta</taxon>
        <taxon>Spermatophyta</taxon>
        <taxon>Magnoliopsida</taxon>
        <taxon>eudicotyledons</taxon>
        <taxon>Gunneridae</taxon>
        <taxon>Pentapetalae</taxon>
        <taxon>asterids</taxon>
        <taxon>campanulids</taxon>
        <taxon>Asterales</taxon>
        <taxon>Asteraceae</taxon>
        <taxon>Asteroideae</taxon>
        <taxon>Anthemideae</taxon>
        <taxon>Anthemidinae</taxon>
        <taxon>Tanacetum</taxon>
    </lineage>
</organism>
<feature type="zinc finger region" description="C3H1-type" evidence="1">
    <location>
        <begin position="25"/>
        <end position="52"/>
    </location>
</feature>
<accession>A0ABQ5HIX6</accession>
<keyword evidence="1" id="KW-0862">Zinc</keyword>
<evidence type="ECO:0000313" key="5">
    <source>
        <dbReference type="Proteomes" id="UP001151760"/>
    </source>
</evidence>
<reference evidence="4" key="1">
    <citation type="journal article" date="2022" name="Int. J. Mol. Sci.">
        <title>Draft Genome of Tanacetum Coccineum: Genomic Comparison of Closely Related Tanacetum-Family Plants.</title>
        <authorList>
            <person name="Yamashiro T."/>
            <person name="Shiraishi A."/>
            <person name="Nakayama K."/>
            <person name="Satake H."/>
        </authorList>
    </citation>
    <scope>NUCLEOTIDE SEQUENCE</scope>
</reference>
<dbReference type="InterPro" id="IPR000571">
    <property type="entry name" value="Znf_CCCH"/>
</dbReference>
<feature type="domain" description="C3H1-type" evidence="3">
    <location>
        <begin position="25"/>
        <end position="52"/>
    </location>
</feature>
<keyword evidence="1" id="KW-0863">Zinc-finger</keyword>
<proteinExistence type="predicted"/>
<comment type="caution">
    <text evidence="4">The sequence shown here is derived from an EMBL/GenBank/DDBJ whole genome shotgun (WGS) entry which is preliminary data.</text>
</comment>